<evidence type="ECO:0000259" key="6">
    <source>
        <dbReference type="PROSITE" id="PS52019"/>
    </source>
</evidence>
<reference evidence="7" key="1">
    <citation type="submission" date="2023-02" db="EMBL/GenBank/DDBJ databases">
        <title>Actinokineospora globicatena NBRC 15670.</title>
        <authorList>
            <person name="Ichikawa N."/>
            <person name="Sato H."/>
            <person name="Tonouchi N."/>
        </authorList>
    </citation>
    <scope>NUCLEOTIDE SEQUENCE</scope>
    <source>
        <strain evidence="7">NBRC 15670</strain>
    </source>
</reference>
<keyword evidence="4" id="KW-0808">Transferase</keyword>
<dbReference type="Gene3D" id="3.10.129.110">
    <property type="entry name" value="Polyketide synthase dehydratase"/>
    <property type="match status" value="1"/>
</dbReference>
<dbReference type="Pfam" id="PF00109">
    <property type="entry name" value="ketoacyl-synt"/>
    <property type="match status" value="2"/>
</dbReference>
<keyword evidence="1" id="KW-0596">Phosphopantetheine</keyword>
<feature type="active site" description="Proton donor; for dehydratase activity" evidence="3">
    <location>
        <position position="1586"/>
    </location>
</feature>
<feature type="domain" description="Ketosynthase family 3 (KS3)" evidence="5">
    <location>
        <begin position="161"/>
        <end position="585"/>
    </location>
</feature>
<dbReference type="PANTHER" id="PTHR43775">
    <property type="entry name" value="FATTY ACID SYNTHASE"/>
    <property type="match status" value="1"/>
</dbReference>
<dbReference type="InterPro" id="IPR050091">
    <property type="entry name" value="PKS_NRPS_Biosynth_Enz"/>
</dbReference>
<dbReference type="SUPFAM" id="SSF53901">
    <property type="entry name" value="Thiolase-like"/>
    <property type="match status" value="2"/>
</dbReference>
<feature type="region of interest" description="N-terminal hotdog fold" evidence="3">
    <location>
        <begin position="1393"/>
        <end position="1518"/>
    </location>
</feature>
<evidence type="ECO:0000256" key="1">
    <source>
        <dbReference type="ARBA" id="ARBA00022450"/>
    </source>
</evidence>
<evidence type="ECO:0000259" key="5">
    <source>
        <dbReference type="PROSITE" id="PS52004"/>
    </source>
</evidence>
<dbReference type="GO" id="GO:0004312">
    <property type="term" value="F:fatty acid synthase activity"/>
    <property type="evidence" value="ECO:0007669"/>
    <property type="project" value="TreeGrafter"/>
</dbReference>
<dbReference type="InterPro" id="IPR016039">
    <property type="entry name" value="Thiolase-like"/>
</dbReference>
<dbReference type="RefSeq" id="WP_285607148.1">
    <property type="nucleotide sequence ID" value="NZ_BSSD01000001.1"/>
</dbReference>
<dbReference type="InterPro" id="IPR036291">
    <property type="entry name" value="NAD(P)-bd_dom_sf"/>
</dbReference>
<evidence type="ECO:0000256" key="2">
    <source>
        <dbReference type="ARBA" id="ARBA00022553"/>
    </source>
</evidence>
<dbReference type="CDD" id="cd00833">
    <property type="entry name" value="PKS"/>
    <property type="match status" value="1"/>
</dbReference>
<dbReference type="GO" id="GO:0006633">
    <property type="term" value="P:fatty acid biosynthetic process"/>
    <property type="evidence" value="ECO:0007669"/>
    <property type="project" value="TreeGrafter"/>
</dbReference>
<gene>
    <name evidence="7" type="ORF">Aglo03_05290</name>
</gene>
<dbReference type="Gene3D" id="3.40.50.720">
    <property type="entry name" value="NAD(P)-binding Rossmann-like Domain"/>
    <property type="match status" value="1"/>
</dbReference>
<comment type="caution">
    <text evidence="7">The sequence shown here is derived from an EMBL/GenBank/DDBJ whole genome shotgun (WGS) entry which is preliminary data.</text>
</comment>
<feature type="domain" description="PKS/mFAS DH" evidence="6">
    <location>
        <begin position="1393"/>
        <end position="1674"/>
    </location>
</feature>
<feature type="active site" description="Proton acceptor; for dehydratase activity" evidence="3">
    <location>
        <position position="1425"/>
    </location>
</feature>
<dbReference type="Pfam" id="PF08659">
    <property type="entry name" value="KR"/>
    <property type="match status" value="1"/>
</dbReference>
<evidence type="ECO:0000313" key="8">
    <source>
        <dbReference type="Proteomes" id="UP001165042"/>
    </source>
</evidence>
<evidence type="ECO:0000256" key="3">
    <source>
        <dbReference type="PROSITE-ProRule" id="PRU01363"/>
    </source>
</evidence>
<dbReference type="InterPro" id="IPR049552">
    <property type="entry name" value="PKS_DH_N"/>
</dbReference>
<evidence type="ECO:0000313" key="7">
    <source>
        <dbReference type="EMBL" id="GLW89713.1"/>
    </source>
</evidence>
<protein>
    <submittedName>
        <fullName evidence="7">Uncharacterized protein</fullName>
    </submittedName>
</protein>
<dbReference type="EMBL" id="BSSD01000001">
    <property type="protein sequence ID" value="GLW89713.1"/>
    <property type="molecule type" value="Genomic_DNA"/>
</dbReference>
<dbReference type="InterPro" id="IPR020807">
    <property type="entry name" value="PKS_DH"/>
</dbReference>
<dbReference type="Pfam" id="PF21089">
    <property type="entry name" value="PKS_DH_N"/>
    <property type="match status" value="1"/>
</dbReference>
<dbReference type="InterPro" id="IPR042104">
    <property type="entry name" value="PKS_dehydratase_sf"/>
</dbReference>
<dbReference type="PANTHER" id="PTHR43775:SF37">
    <property type="entry name" value="SI:DKEY-61P9.11"/>
    <property type="match status" value="1"/>
</dbReference>
<dbReference type="InterPro" id="IPR057326">
    <property type="entry name" value="KR_dom"/>
</dbReference>
<organism evidence="7 8">
    <name type="scientific">Actinokineospora globicatena</name>
    <dbReference type="NCBI Taxonomy" id="103729"/>
    <lineage>
        <taxon>Bacteria</taxon>
        <taxon>Bacillati</taxon>
        <taxon>Actinomycetota</taxon>
        <taxon>Actinomycetes</taxon>
        <taxon>Pseudonocardiales</taxon>
        <taxon>Pseudonocardiaceae</taxon>
        <taxon>Actinokineospora</taxon>
    </lineage>
</organism>
<accession>A0A9W6QK86</accession>
<dbReference type="SMART" id="SM00826">
    <property type="entry name" value="PKS_DH"/>
    <property type="match status" value="1"/>
</dbReference>
<dbReference type="InterPro" id="IPR020841">
    <property type="entry name" value="PKS_Beta-ketoAc_synthase_dom"/>
</dbReference>
<dbReference type="InterPro" id="IPR014030">
    <property type="entry name" value="Ketoacyl_synth_N"/>
</dbReference>
<dbReference type="SMART" id="SM00825">
    <property type="entry name" value="PKS_KS"/>
    <property type="match status" value="1"/>
</dbReference>
<dbReference type="PROSITE" id="PS52004">
    <property type="entry name" value="KS3_2"/>
    <property type="match status" value="1"/>
</dbReference>
<sequence length="1686" mass="175521">MTARAVVVIGSDALAAALAATGRSVSTVEPGGAVPDGATAVHVADESTYPMGQVMRVVRAGGLSVVVADTRVDSTEDWPAHGGPAAVRAAVERLGAEVRVNAVTVVGPRDREVGAAVAAAVAFLADAELLRRQCLTIDATSAQKTTVDRPAVVRTAERADPAAVVVVGMGLVLPGADSPERFWDLLHSERTVFGEPGDRIDLDNVFSSDPTAADRTYSRVSGFMAPDPGTAPGVDFTEGWLRRSIAQAMATVTTTPADRHLFAVGLTADGSHHLEQSLVVRRVRDLLGERLDPDTDRRLRELYPLAADSPEHLLPYRIARRAAADLPADSEIVVVDTACSSSLYSIDIGARALRAGETDIAVCGGAFAVGVQNLVLFAKLRGLSRSGAVRPLDARADGVLFTDGAAVLALKTLARARADGDTVLGHVAGFGGSSDGKGKAIYAPNPAGQRIALRRAWAAADVEPTGIDWVIAHATGTPAGDRAELAVLSELGGPGGWTVSSNKSVVGHTGWAAGAVSAVHALLALRHSRIPAQRHFTGLPAGVDPAAPITVPTSDRAWPAGDRARTVAISAMGFGGTNGHLLLTDTIPAAPEAQAPDAVDDVVVAGWSAHLPGAPDRDRIGAWLRGGPADWPTRFPDDYPLPTPVQMRLTPSAIAAMDRSQVIAVRCADDLAGDWFAGTGLAERTGVFVGHSGPTTAAVHHDTRAYLADLAARGGIDGFTALVAGPALAAVPAATEDSYPGLMPNIIPARIAQRLDLHGPNMALDAGVDSFTSALVTAARSVRDGEIDLAFVVGVAAAAEQVTPRDGREPAEAAVGVVLTRGAVADEHGLPRLAVVEVGGEPAPALDANRDRVHHGAEGAVELLRVLHSATGRTALAAQEDTRTPPVAVTAAKREPGLRDLLTRHALDLRPTPARAHRPPMPAIPLDCVVVTDKPDAFHRRATVVLGLDTDPNTVSALVGGARHVRTVLTSGGSFEDALTANDLTFAVIRALVEPLAAGGSVGALLLDGFDGEVPRADTGLTTGLLRSVESELPGCLVFAVITDAADLPTGLAAMAAESGNHRYLPVTYLRAGQRWELIPRPVQAPPTGAPLGVVADPVVLATGGARGITARLVGELLAGTTPRSVWLVGTAPEPDPGTPQRPPDKAVALRDLMSRFPGENLAALNRRHTDAVRDVERAATIRGLRERLGADRVHYRCCDVRDAAQVAALVDEITGTDGGVDVVVHGAGLVRSTALARKDLADYRLVRDVKVRGDRNLRAALATRPPALWCALSSVGSFIGMRGEADYQAGNEYLVLAAATGRAAGRDELAIVSGLWVESGMASGYATTTPFTSGLADFTQLSDGQGVEFFRAELAGRGDPAGALATTWLGTAEWATLHRNAPGLREHGAVRPPVFLTAPGKQDEVGTTWRCSIELGEHPWLLDHTVDGRPTVPATVVVQIAAEAAAALGGGLVAVRFTDIVLSSFIRAPESNWPRHLLVTASREDDRVLVRVSSAPSGPVPAREHARLTAHLAAEHTAAPPVVYRRPPGTPVPDVYQLGGSVRLRGIFGGLTDARLHGGGGSARFAMPVRDTPLDRFTVPSAALDALLRTSVLRGGDSRAIAVMVPTAIAAIDIHAPGNDVDWDIRCSGKITLRYRTNTLTGSDECVATTPDGAVLAKVRGISSVSREEHEMPAVNGRTGAAAPR</sequence>
<dbReference type="InterPro" id="IPR013968">
    <property type="entry name" value="PKS_KR"/>
</dbReference>
<dbReference type="InterPro" id="IPR014031">
    <property type="entry name" value="Ketoacyl_synth_C"/>
</dbReference>
<name>A0A9W6QK86_9PSEU</name>
<comment type="similarity">
    <text evidence="4">Belongs to the thiolase-like superfamily. Beta-ketoacyl-ACP synthases family.</text>
</comment>
<dbReference type="InterPro" id="IPR049900">
    <property type="entry name" value="PKS_mFAS_DH"/>
</dbReference>
<dbReference type="Proteomes" id="UP001165042">
    <property type="component" value="Unassembled WGS sequence"/>
</dbReference>
<dbReference type="Gene3D" id="3.40.47.10">
    <property type="match status" value="2"/>
</dbReference>
<keyword evidence="2" id="KW-0597">Phosphoprotein</keyword>
<feature type="region of interest" description="C-terminal hotdog fold" evidence="3">
    <location>
        <begin position="1528"/>
        <end position="1674"/>
    </location>
</feature>
<dbReference type="PROSITE" id="PS52019">
    <property type="entry name" value="PKS_MFAS_DH"/>
    <property type="match status" value="1"/>
</dbReference>
<proteinExistence type="inferred from homology"/>
<dbReference type="SMART" id="SM00822">
    <property type="entry name" value="PKS_KR"/>
    <property type="match status" value="1"/>
</dbReference>
<dbReference type="SUPFAM" id="SSF51735">
    <property type="entry name" value="NAD(P)-binding Rossmann-fold domains"/>
    <property type="match status" value="1"/>
</dbReference>
<evidence type="ECO:0000256" key="4">
    <source>
        <dbReference type="RuleBase" id="RU003694"/>
    </source>
</evidence>
<keyword evidence="8" id="KW-1185">Reference proteome</keyword>
<dbReference type="Pfam" id="PF02801">
    <property type="entry name" value="Ketoacyl-synt_C"/>
    <property type="match status" value="1"/>
</dbReference>